<evidence type="ECO:0000313" key="1">
    <source>
        <dbReference type="EMBL" id="KXT03181.1"/>
    </source>
</evidence>
<dbReference type="AlphaFoldDB" id="A0A139HL00"/>
<proteinExistence type="predicted"/>
<organism evidence="1 2">
    <name type="scientific">Pseudocercospora eumusae</name>
    <dbReference type="NCBI Taxonomy" id="321146"/>
    <lineage>
        <taxon>Eukaryota</taxon>
        <taxon>Fungi</taxon>
        <taxon>Dikarya</taxon>
        <taxon>Ascomycota</taxon>
        <taxon>Pezizomycotina</taxon>
        <taxon>Dothideomycetes</taxon>
        <taxon>Dothideomycetidae</taxon>
        <taxon>Mycosphaerellales</taxon>
        <taxon>Mycosphaerellaceae</taxon>
        <taxon>Pseudocercospora</taxon>
    </lineage>
</organism>
<reference evidence="1 2" key="1">
    <citation type="submission" date="2015-07" db="EMBL/GenBank/DDBJ databases">
        <title>Comparative genomics of the Sigatoka disease complex on banana suggests a link between parallel evolutionary changes in Pseudocercospora fijiensis and Pseudocercospora eumusae and increased virulence on the banana host.</title>
        <authorList>
            <person name="Chang T.-C."/>
            <person name="Salvucci A."/>
            <person name="Crous P.W."/>
            <person name="Stergiopoulos I."/>
        </authorList>
    </citation>
    <scope>NUCLEOTIDE SEQUENCE [LARGE SCALE GENOMIC DNA]</scope>
    <source>
        <strain evidence="1 2">CBS 114824</strain>
    </source>
</reference>
<gene>
    <name evidence="1" type="ORF">AC578_4830</name>
</gene>
<comment type="caution">
    <text evidence="1">The sequence shown here is derived from an EMBL/GenBank/DDBJ whole genome shotgun (WGS) entry which is preliminary data.</text>
</comment>
<dbReference type="EMBL" id="LFZN01000032">
    <property type="protein sequence ID" value="KXT03181.1"/>
    <property type="molecule type" value="Genomic_DNA"/>
</dbReference>
<protein>
    <submittedName>
        <fullName evidence="1">Uncharacterized protein</fullName>
    </submittedName>
</protein>
<evidence type="ECO:0000313" key="2">
    <source>
        <dbReference type="Proteomes" id="UP000070133"/>
    </source>
</evidence>
<name>A0A139HL00_9PEZI</name>
<keyword evidence="2" id="KW-1185">Reference proteome</keyword>
<accession>A0A139HL00</accession>
<dbReference type="Proteomes" id="UP000070133">
    <property type="component" value="Unassembled WGS sequence"/>
</dbReference>
<dbReference type="OrthoDB" id="3648185at2759"/>
<sequence length="162" mass="18016">MATMATAHPQLPLSAGARVAGIPELLEQILLNLIDMPFSSEVEAQTVEERDEEDEARYTGLQTVLLSQRTSQAFGDTIIGSPAIRRALFCEDAKPAVNGFPRENHLLYYFAVGYGLPDSSFFWVNISPVHDLTQPYPYSTRGAVRGYKVELSLRVLHQGPHR</sequence>